<gene>
    <name evidence="1" type="ORF">LCGC14_1884620</name>
</gene>
<evidence type="ECO:0000313" key="1">
    <source>
        <dbReference type="EMBL" id="KKL92446.1"/>
    </source>
</evidence>
<proteinExistence type="predicted"/>
<dbReference type="EMBL" id="LAZR01019460">
    <property type="protein sequence ID" value="KKL92446.1"/>
    <property type="molecule type" value="Genomic_DNA"/>
</dbReference>
<comment type="caution">
    <text evidence="1">The sequence shown here is derived from an EMBL/GenBank/DDBJ whole genome shotgun (WGS) entry which is preliminary data.</text>
</comment>
<sequence>MEERTLTGQTSAIGPAQNKAPHFWTKGIKFEDNTWHNFSANTDEDLKYLDDTYKVGDTVSILEAKKGNYWNATTIEAIPAANVEAKAETEMEKAQYAQYGPAPEQTREEQIEKQLMVVMTTSKRITDTIYGNDKKYEPFIGTINNCIVIQICKMLRIG</sequence>
<reference evidence="1" key="1">
    <citation type="journal article" date="2015" name="Nature">
        <title>Complex archaea that bridge the gap between prokaryotes and eukaryotes.</title>
        <authorList>
            <person name="Spang A."/>
            <person name="Saw J.H."/>
            <person name="Jorgensen S.L."/>
            <person name="Zaremba-Niedzwiedzka K."/>
            <person name="Martijn J."/>
            <person name="Lind A.E."/>
            <person name="van Eijk R."/>
            <person name="Schleper C."/>
            <person name="Guy L."/>
            <person name="Ettema T.J."/>
        </authorList>
    </citation>
    <scope>NUCLEOTIDE SEQUENCE</scope>
</reference>
<protein>
    <submittedName>
        <fullName evidence="1">Uncharacterized protein</fullName>
    </submittedName>
</protein>
<dbReference type="AlphaFoldDB" id="A0A0F9GPN5"/>
<name>A0A0F9GPN5_9ZZZZ</name>
<accession>A0A0F9GPN5</accession>
<organism evidence="1">
    <name type="scientific">marine sediment metagenome</name>
    <dbReference type="NCBI Taxonomy" id="412755"/>
    <lineage>
        <taxon>unclassified sequences</taxon>
        <taxon>metagenomes</taxon>
        <taxon>ecological metagenomes</taxon>
    </lineage>
</organism>